<dbReference type="STRING" id="572036.SAMN05661099_1541"/>
<evidence type="ECO:0000256" key="3">
    <source>
        <dbReference type="ARBA" id="ARBA00023163"/>
    </source>
</evidence>
<dbReference type="InterPro" id="IPR036390">
    <property type="entry name" value="WH_DNA-bd_sf"/>
</dbReference>
<dbReference type="PRINTS" id="PR00037">
    <property type="entry name" value="HTHLACR"/>
</dbReference>
<dbReference type="InterPro" id="IPR001034">
    <property type="entry name" value="DeoR_HTH"/>
</dbReference>
<keyword evidence="2" id="KW-0238">DNA-binding</keyword>
<dbReference type="InterPro" id="IPR018356">
    <property type="entry name" value="Tscrpt_reg_HTH_DeoR_CS"/>
</dbReference>
<accession>A0A1T5BEQ4</accession>
<dbReference type="InterPro" id="IPR050313">
    <property type="entry name" value="Carb_Metab_HTH_regulators"/>
</dbReference>
<dbReference type="InterPro" id="IPR014036">
    <property type="entry name" value="DeoR-like_C"/>
</dbReference>
<dbReference type="RefSeq" id="WP_079702006.1">
    <property type="nucleotide sequence ID" value="NZ_FUYR01000001.1"/>
</dbReference>
<dbReference type="InterPro" id="IPR037171">
    <property type="entry name" value="NagB/RpiA_transferase-like"/>
</dbReference>
<dbReference type="Gene3D" id="1.10.10.10">
    <property type="entry name" value="Winged helix-like DNA-binding domain superfamily/Winged helix DNA-binding domain"/>
    <property type="match status" value="1"/>
</dbReference>
<evidence type="ECO:0000313" key="5">
    <source>
        <dbReference type="EMBL" id="SKB45784.1"/>
    </source>
</evidence>
<dbReference type="AlphaFoldDB" id="A0A1T5BEQ4"/>
<dbReference type="InterPro" id="IPR036388">
    <property type="entry name" value="WH-like_DNA-bd_sf"/>
</dbReference>
<keyword evidence="3" id="KW-0804">Transcription</keyword>
<gene>
    <name evidence="5" type="ORF">SAMN05661099_1541</name>
</gene>
<organism evidence="5 6">
    <name type="scientific">Daejeonella lutea</name>
    <dbReference type="NCBI Taxonomy" id="572036"/>
    <lineage>
        <taxon>Bacteria</taxon>
        <taxon>Pseudomonadati</taxon>
        <taxon>Bacteroidota</taxon>
        <taxon>Sphingobacteriia</taxon>
        <taxon>Sphingobacteriales</taxon>
        <taxon>Sphingobacteriaceae</taxon>
        <taxon>Daejeonella</taxon>
    </lineage>
</organism>
<dbReference type="PANTHER" id="PTHR30363">
    <property type="entry name" value="HTH-TYPE TRANSCRIPTIONAL REGULATOR SRLR-RELATED"/>
    <property type="match status" value="1"/>
</dbReference>
<evidence type="ECO:0000313" key="6">
    <source>
        <dbReference type="Proteomes" id="UP000189981"/>
    </source>
</evidence>
<dbReference type="PROSITE" id="PS51000">
    <property type="entry name" value="HTH_DEOR_2"/>
    <property type="match status" value="1"/>
</dbReference>
<evidence type="ECO:0000259" key="4">
    <source>
        <dbReference type="PROSITE" id="PS51000"/>
    </source>
</evidence>
<keyword evidence="1" id="KW-0805">Transcription regulation</keyword>
<dbReference type="EMBL" id="FUYR01000001">
    <property type="protein sequence ID" value="SKB45784.1"/>
    <property type="molecule type" value="Genomic_DNA"/>
</dbReference>
<dbReference type="PANTHER" id="PTHR30363:SF44">
    <property type="entry name" value="AGA OPERON TRANSCRIPTIONAL REPRESSOR-RELATED"/>
    <property type="match status" value="1"/>
</dbReference>
<dbReference type="PROSITE" id="PS00894">
    <property type="entry name" value="HTH_DEOR_1"/>
    <property type="match status" value="1"/>
</dbReference>
<evidence type="ECO:0000256" key="2">
    <source>
        <dbReference type="ARBA" id="ARBA00023125"/>
    </source>
</evidence>
<feature type="domain" description="HTH deoR-type" evidence="4">
    <location>
        <begin position="3"/>
        <end position="58"/>
    </location>
</feature>
<dbReference type="GO" id="GO:0003677">
    <property type="term" value="F:DNA binding"/>
    <property type="evidence" value="ECO:0007669"/>
    <property type="project" value="UniProtKB-KW"/>
</dbReference>
<dbReference type="OrthoDB" id="9798651at2"/>
<dbReference type="SMART" id="SM01134">
    <property type="entry name" value="DeoRC"/>
    <property type="match status" value="1"/>
</dbReference>
<dbReference type="SUPFAM" id="SSF46785">
    <property type="entry name" value="Winged helix' DNA-binding domain"/>
    <property type="match status" value="1"/>
</dbReference>
<dbReference type="SUPFAM" id="SSF100950">
    <property type="entry name" value="NagB/RpiA/CoA transferase-like"/>
    <property type="match status" value="1"/>
</dbReference>
<dbReference type="SMART" id="SM00420">
    <property type="entry name" value="HTH_DEOR"/>
    <property type="match status" value="1"/>
</dbReference>
<proteinExistence type="predicted"/>
<dbReference type="Pfam" id="PF08220">
    <property type="entry name" value="HTH_DeoR"/>
    <property type="match status" value="1"/>
</dbReference>
<name>A0A1T5BEQ4_9SPHI</name>
<dbReference type="Proteomes" id="UP000189981">
    <property type="component" value="Unassembled WGS sequence"/>
</dbReference>
<keyword evidence="6" id="KW-1185">Reference proteome</keyword>
<dbReference type="GO" id="GO:0003700">
    <property type="term" value="F:DNA-binding transcription factor activity"/>
    <property type="evidence" value="ECO:0007669"/>
    <property type="project" value="InterPro"/>
</dbReference>
<evidence type="ECO:0000256" key="1">
    <source>
        <dbReference type="ARBA" id="ARBA00023015"/>
    </source>
</evidence>
<dbReference type="Pfam" id="PF00455">
    <property type="entry name" value="DeoRC"/>
    <property type="match status" value="1"/>
</dbReference>
<reference evidence="6" key="1">
    <citation type="submission" date="2017-02" db="EMBL/GenBank/DDBJ databases">
        <authorList>
            <person name="Varghese N."/>
            <person name="Submissions S."/>
        </authorList>
    </citation>
    <scope>NUCLEOTIDE SEQUENCE [LARGE SCALE GENOMIC DNA]</scope>
    <source>
        <strain evidence="6">DSM 22385</strain>
    </source>
</reference>
<protein>
    <submittedName>
        <fullName evidence="5">Transcriptional regulator, DeoR family</fullName>
    </submittedName>
</protein>
<sequence>MLQEERHKIILQQITLHHKVLSNDLCLLLNVSLDTVRRDLAELEKDGKIIKVHGGALAKTFHQPFQQPAIYAQAEKKKIAEKALKLIHDGMSILTGGGTIMLELAKIIPPDLIGTFFTVSPLVALEVAQRSSVNVILLAGQLSPNSYICTGASVVSQLSEIHADLCFLGTNALSLGDGLTEYDWETVQVKKSLIKSAKKVAVMSISEKLETNHKLQVCKINALDYLITDLDPGDKKLLTYSQTCKII</sequence>